<evidence type="ECO:0000313" key="6">
    <source>
        <dbReference type="EMBL" id="PKR53956.1"/>
    </source>
</evidence>
<comment type="subunit">
    <text evidence="5">The basic unit is a heterodimer which dimerizes to form tetramers. The heterotetramers trimerize; 6 large subunits form a core ring with 6 small subunits projecting outwards.</text>
</comment>
<dbReference type="Pfam" id="PF05985">
    <property type="entry name" value="EutC"/>
    <property type="match status" value="1"/>
</dbReference>
<dbReference type="InterPro" id="IPR009246">
    <property type="entry name" value="EutC"/>
</dbReference>
<dbReference type="GO" id="GO:0046336">
    <property type="term" value="P:ethanolamine catabolic process"/>
    <property type="evidence" value="ECO:0007669"/>
    <property type="project" value="UniProtKB-UniRule"/>
</dbReference>
<feature type="binding site" evidence="5">
    <location>
        <position position="190"/>
    </location>
    <ligand>
        <name>adenosylcob(III)alamin</name>
        <dbReference type="ChEBI" id="CHEBI:18408"/>
    </ligand>
</feature>
<organism evidence="6 7">
    <name type="scientific">Thalassospira marina</name>
    <dbReference type="NCBI Taxonomy" id="2048283"/>
    <lineage>
        <taxon>Bacteria</taxon>
        <taxon>Pseudomonadati</taxon>
        <taxon>Pseudomonadota</taxon>
        <taxon>Alphaproteobacteria</taxon>
        <taxon>Rhodospirillales</taxon>
        <taxon>Thalassospiraceae</taxon>
        <taxon>Thalassospira</taxon>
    </lineage>
</organism>
<dbReference type="InterPro" id="IPR042255">
    <property type="entry name" value="EutC_N"/>
</dbReference>
<dbReference type="GO" id="GO:0008851">
    <property type="term" value="F:ethanolamine ammonia-lyase activity"/>
    <property type="evidence" value="ECO:0007669"/>
    <property type="project" value="UniProtKB-UniRule"/>
</dbReference>
<dbReference type="OrthoDB" id="114248at2"/>
<dbReference type="Gene3D" id="1.10.30.40">
    <property type="entry name" value="Ethanolamine ammonia-lyase light chain (EutC), N-terminal domain"/>
    <property type="match status" value="1"/>
</dbReference>
<feature type="binding site" evidence="5">
    <location>
        <position position="219"/>
    </location>
    <ligand>
        <name>adenosylcob(III)alamin</name>
        <dbReference type="ChEBI" id="CHEBI:18408"/>
    </ligand>
</feature>
<comment type="catalytic activity">
    <reaction evidence="5">
        <text>ethanolamine = acetaldehyde + NH4(+)</text>
        <dbReference type="Rhea" id="RHEA:15313"/>
        <dbReference type="ChEBI" id="CHEBI:15343"/>
        <dbReference type="ChEBI" id="CHEBI:28938"/>
        <dbReference type="ChEBI" id="CHEBI:57603"/>
        <dbReference type="EC" id="4.3.1.7"/>
    </reaction>
</comment>
<comment type="pathway">
    <text evidence="5">Amine and polyamine degradation; ethanolamine degradation.</text>
</comment>
<proteinExistence type="inferred from homology"/>
<keyword evidence="1 5" id="KW-0846">Cobalamin</keyword>
<dbReference type="PIRSF" id="PIRSF018982">
    <property type="entry name" value="EutC"/>
    <property type="match status" value="1"/>
</dbReference>
<keyword evidence="2 5" id="KW-0456">Lyase</keyword>
<name>A0A2N3KTY6_9PROT</name>
<comment type="similarity">
    <text evidence="5">Belongs to the EutC family.</text>
</comment>
<dbReference type="GO" id="GO:0031419">
    <property type="term" value="F:cobalamin binding"/>
    <property type="evidence" value="ECO:0007669"/>
    <property type="project" value="UniProtKB-UniRule"/>
</dbReference>
<dbReference type="EMBL" id="NWTK01000007">
    <property type="protein sequence ID" value="PKR53956.1"/>
    <property type="molecule type" value="Genomic_DNA"/>
</dbReference>
<feature type="binding site" evidence="5">
    <location>
        <position position="169"/>
    </location>
    <ligand>
        <name>adenosylcob(III)alamin</name>
        <dbReference type="ChEBI" id="CHEBI:18408"/>
    </ligand>
</feature>
<sequence length="273" mass="29255">MTVSDNTHIPRLDPWSRLRVHTSARIGLGRVGDGLPTSQLLEFQMAHARARDSVHMPFEGENLARDIADLGLPVVPVQSRAANRAEYLQRPDYGRTLDEDSKARLLSAQGDAATEGAAAGDYDVVFILADGLSARAVHENGAEMLRQSLGLLDESWKIGPVVIASQARVALGDEIASRLKAKISIILIGERPGLSSADSLGAYLTWAPKPGCSNAQRNCISNIRPAGFPVGEAARKLVYLMGEARKNGLSGVHLKDNYSALHLVKAPSPALPE</sequence>
<evidence type="ECO:0000256" key="2">
    <source>
        <dbReference type="ARBA" id="ARBA00023239"/>
    </source>
</evidence>
<evidence type="ECO:0000313" key="7">
    <source>
        <dbReference type="Proteomes" id="UP000233597"/>
    </source>
</evidence>
<dbReference type="RefSeq" id="WP_101267212.1">
    <property type="nucleotide sequence ID" value="NZ_NWTK01000007.1"/>
</dbReference>
<evidence type="ECO:0000256" key="4">
    <source>
        <dbReference type="ARBA" id="ARBA00024446"/>
    </source>
</evidence>
<accession>A0A2N3KTY6</accession>
<dbReference type="UniPathway" id="UPA00560"/>
<keyword evidence="3 5" id="KW-0170">Cobalt</keyword>
<dbReference type="EC" id="4.3.1.7" evidence="5"/>
<comment type="function">
    <text evidence="5">Catalyzes the deamination of various vicinal amino-alcohols to oxo compounds. Allows this organism to utilize ethanolamine as the sole source of nitrogen and carbon in the presence of external vitamin B12.</text>
</comment>
<dbReference type="GO" id="GO:0009350">
    <property type="term" value="C:ethanolamine ammonia-lyase complex"/>
    <property type="evidence" value="ECO:0007669"/>
    <property type="project" value="UniProtKB-UniRule"/>
</dbReference>
<dbReference type="GO" id="GO:0006520">
    <property type="term" value="P:amino acid metabolic process"/>
    <property type="evidence" value="ECO:0007669"/>
    <property type="project" value="InterPro"/>
</dbReference>
<dbReference type="Gene3D" id="3.40.50.11240">
    <property type="entry name" value="Ethanolamine ammonia-lyase light chain (EutC)"/>
    <property type="match status" value="1"/>
</dbReference>
<evidence type="ECO:0000256" key="1">
    <source>
        <dbReference type="ARBA" id="ARBA00022628"/>
    </source>
</evidence>
<protein>
    <recommendedName>
        <fullName evidence="5">Ethanolamine ammonia-lyase small subunit</fullName>
        <shortName evidence="5">EAL small subunit</shortName>
        <ecNumber evidence="5">4.3.1.7</ecNumber>
    </recommendedName>
</protein>
<reference evidence="6 7" key="1">
    <citation type="submission" date="2017-09" db="EMBL/GenBank/DDBJ databases">
        <title>Biodiversity and function of Thalassospira species in the particle-attached aromatic-hydrocarbon-degrading consortia from the surface seawater of the South China Sea.</title>
        <authorList>
            <person name="Dong C."/>
            <person name="Liu R."/>
            <person name="Shao Z."/>
        </authorList>
    </citation>
    <scope>NUCLEOTIDE SEQUENCE [LARGE SCALE GENOMIC DNA]</scope>
    <source>
        <strain evidence="6 7">CSC1P2</strain>
    </source>
</reference>
<comment type="cofactor">
    <cofactor evidence="5">
        <name>adenosylcob(III)alamin</name>
        <dbReference type="ChEBI" id="CHEBI:18408"/>
    </cofactor>
    <text evidence="5">Binds between the large and small subunits.</text>
</comment>
<dbReference type="InterPro" id="IPR042251">
    <property type="entry name" value="EutC_C"/>
</dbReference>
<keyword evidence="4 5" id="KW-1283">Bacterial microcompartment</keyword>
<dbReference type="HAMAP" id="MF_00601">
    <property type="entry name" value="EutC"/>
    <property type="match status" value="1"/>
</dbReference>
<comment type="caution">
    <text evidence="6">The sequence shown here is derived from an EMBL/GenBank/DDBJ whole genome shotgun (WGS) entry which is preliminary data.</text>
</comment>
<evidence type="ECO:0000256" key="3">
    <source>
        <dbReference type="ARBA" id="ARBA00023285"/>
    </source>
</evidence>
<dbReference type="PANTHER" id="PTHR39330">
    <property type="entry name" value="ETHANOLAMINE AMMONIA-LYASE LIGHT CHAIN"/>
    <property type="match status" value="1"/>
</dbReference>
<dbReference type="GO" id="GO:0031471">
    <property type="term" value="C:ethanolamine degradation polyhedral organelle"/>
    <property type="evidence" value="ECO:0007669"/>
    <property type="project" value="UniProtKB-UniRule"/>
</dbReference>
<dbReference type="PANTHER" id="PTHR39330:SF1">
    <property type="entry name" value="ETHANOLAMINE AMMONIA-LYASE SMALL SUBUNIT"/>
    <property type="match status" value="1"/>
</dbReference>
<dbReference type="NCBIfam" id="NF003971">
    <property type="entry name" value="PRK05465.1"/>
    <property type="match status" value="1"/>
</dbReference>
<dbReference type="AlphaFoldDB" id="A0A2N3KTY6"/>
<gene>
    <name evidence="5" type="primary">eutC</name>
    <name evidence="6" type="ORF">COO20_12325</name>
</gene>
<comment type="subcellular location">
    <subcellularLocation>
        <location evidence="5">Bacterial microcompartment</location>
    </subcellularLocation>
</comment>
<dbReference type="Proteomes" id="UP000233597">
    <property type="component" value="Unassembled WGS sequence"/>
</dbReference>
<evidence type="ECO:0000256" key="5">
    <source>
        <dbReference type="HAMAP-Rule" id="MF_00601"/>
    </source>
</evidence>